<protein>
    <recommendedName>
        <fullName evidence="4">Choline kinase</fullName>
    </recommendedName>
</protein>
<evidence type="ECO:0008006" key="4">
    <source>
        <dbReference type="Google" id="ProtNLM"/>
    </source>
</evidence>
<evidence type="ECO:0000313" key="3">
    <source>
        <dbReference type="Proteomes" id="UP000604825"/>
    </source>
</evidence>
<comment type="caution">
    <text evidence="2">The sequence shown here is derived from an EMBL/GenBank/DDBJ whole genome shotgun (WGS) entry which is preliminary data.</text>
</comment>
<name>A0A811P5Q0_9POAL</name>
<accession>A0A811P5Q0</accession>
<dbReference type="GO" id="GO:0004103">
    <property type="term" value="F:choline kinase activity"/>
    <property type="evidence" value="ECO:0007669"/>
    <property type="project" value="TreeGrafter"/>
</dbReference>
<dbReference type="EMBL" id="CAJGYO010000006">
    <property type="protein sequence ID" value="CAD6237962.1"/>
    <property type="molecule type" value="Genomic_DNA"/>
</dbReference>
<dbReference type="AlphaFoldDB" id="A0A811P5Q0"/>
<keyword evidence="3" id="KW-1185">Reference proteome</keyword>
<reference evidence="2" key="1">
    <citation type="submission" date="2020-10" db="EMBL/GenBank/DDBJ databases">
        <authorList>
            <person name="Han B."/>
            <person name="Lu T."/>
            <person name="Zhao Q."/>
            <person name="Huang X."/>
            <person name="Zhao Y."/>
        </authorList>
    </citation>
    <scope>NUCLEOTIDE SEQUENCE</scope>
</reference>
<comment type="similarity">
    <text evidence="1">Belongs to the choline/ethanolamine kinase family.</text>
</comment>
<dbReference type="PANTHER" id="PTHR22603:SF74">
    <property type="entry name" value="OS01G0183000 PROTEIN"/>
    <property type="match status" value="1"/>
</dbReference>
<organism evidence="2 3">
    <name type="scientific">Miscanthus lutarioriparius</name>
    <dbReference type="NCBI Taxonomy" id="422564"/>
    <lineage>
        <taxon>Eukaryota</taxon>
        <taxon>Viridiplantae</taxon>
        <taxon>Streptophyta</taxon>
        <taxon>Embryophyta</taxon>
        <taxon>Tracheophyta</taxon>
        <taxon>Spermatophyta</taxon>
        <taxon>Magnoliopsida</taxon>
        <taxon>Liliopsida</taxon>
        <taxon>Poales</taxon>
        <taxon>Poaceae</taxon>
        <taxon>PACMAD clade</taxon>
        <taxon>Panicoideae</taxon>
        <taxon>Andropogonodae</taxon>
        <taxon>Andropogoneae</taxon>
        <taxon>Saccharinae</taxon>
        <taxon>Miscanthus</taxon>
    </lineage>
</organism>
<evidence type="ECO:0000313" key="2">
    <source>
        <dbReference type="EMBL" id="CAD6237962.1"/>
    </source>
</evidence>
<evidence type="ECO:0000256" key="1">
    <source>
        <dbReference type="ARBA" id="ARBA00038211"/>
    </source>
</evidence>
<dbReference type="Pfam" id="PF01633">
    <property type="entry name" value="Choline_kinase"/>
    <property type="match status" value="1"/>
</dbReference>
<dbReference type="GO" id="GO:0004305">
    <property type="term" value="F:ethanolamine kinase activity"/>
    <property type="evidence" value="ECO:0007669"/>
    <property type="project" value="TreeGrafter"/>
</dbReference>
<proteinExistence type="inferred from homology"/>
<dbReference type="OrthoDB" id="10267235at2759"/>
<dbReference type="SUPFAM" id="SSF56112">
    <property type="entry name" value="Protein kinase-like (PK-like)"/>
    <property type="match status" value="1"/>
</dbReference>
<dbReference type="InterPro" id="IPR011009">
    <property type="entry name" value="Kinase-like_dom_sf"/>
</dbReference>
<dbReference type="GO" id="GO:0006646">
    <property type="term" value="P:phosphatidylethanolamine biosynthetic process"/>
    <property type="evidence" value="ECO:0007669"/>
    <property type="project" value="TreeGrafter"/>
</dbReference>
<gene>
    <name evidence="2" type="ORF">NCGR_LOCUS25345</name>
</gene>
<dbReference type="Gene3D" id="3.90.1200.10">
    <property type="match status" value="1"/>
</dbReference>
<dbReference type="PANTHER" id="PTHR22603">
    <property type="entry name" value="CHOLINE/ETHANOALAMINE KINASE"/>
    <property type="match status" value="1"/>
</dbReference>
<sequence>MRAQFKLECSTRSNKSKISRRRFSAVGVVRTAVAGQRSLAPAKKRIDTDRQAGSKGDEIAMLEKMLSGVEQSVGFCHNDLQYGNIMIYEETRQVTLIDYEYASFNPIAFDIANHFCEMAADYHTATPHMLDFSKYPG</sequence>
<dbReference type="Proteomes" id="UP000604825">
    <property type="component" value="Unassembled WGS sequence"/>
</dbReference>
<dbReference type="GO" id="GO:0005737">
    <property type="term" value="C:cytoplasm"/>
    <property type="evidence" value="ECO:0007669"/>
    <property type="project" value="TreeGrafter"/>
</dbReference>